<dbReference type="InterPro" id="IPR023374">
    <property type="entry name" value="AttH-like_dom_sf"/>
</dbReference>
<evidence type="ECO:0000256" key="1">
    <source>
        <dbReference type="SAM" id="SignalP"/>
    </source>
</evidence>
<dbReference type="AlphaFoldDB" id="A0A1W6CW65"/>
<dbReference type="OrthoDB" id="9770826at2"/>
<dbReference type="Proteomes" id="UP000193017">
    <property type="component" value="Chromosome"/>
</dbReference>
<sequence length="346" mass="36769">MDRRAFLIAALAAARVRPAAAQGFAGLGTASDGYALPDPARPIAFPADHAPHPTFRIEWWYVTAPLSFTDGTPLGIQWTLFRSALAPRPAPGADAPPQAWMGHAAVTTAARHSVAERWARGGTGQAGATGSPFAAWIDEWAMTGDPASALRLTAGGSDFRYALDLTATGPLVRHGQDGYSVKSQAGQASHYYSQPFLRATGTVDLGQGAQPVTGQAWLDREWSSQPLAPDQSGWDWFSLFLDDGRRVMLFRLRGAEDYLSGTVIGPSGQTALAPEDIALRPLRRQGGVPVAWRVRVPAADLDLTVAALNPGAFMTTQVPYWEGPVGVEGSSGGRGYLEMTGYPSRG</sequence>
<dbReference type="PANTHER" id="PTHR38591:SF1">
    <property type="entry name" value="BLL1000 PROTEIN"/>
    <property type="match status" value="1"/>
</dbReference>
<feature type="domain" description="AttH" evidence="2">
    <location>
        <begin position="57"/>
        <end position="224"/>
    </location>
</feature>
<name>A0A1W6CW65_9RHOB</name>
<reference evidence="3 4" key="1">
    <citation type="submission" date="2017-03" db="EMBL/GenBank/DDBJ databases">
        <title>Genome sequence of Paracoccus contaminans isolated from a water microcosm.</title>
        <authorList>
            <person name="Aurass P."/>
            <person name="Karste S."/>
            <person name="Trost E."/>
            <person name="Glaeser S.P."/>
            <person name="Kaempfer P."/>
            <person name="Flieger A."/>
        </authorList>
    </citation>
    <scope>NUCLEOTIDE SEQUENCE [LARGE SCALE GENOMIC DNA]</scope>
    <source>
        <strain evidence="4">RKI 16-01929T\LMG 29738T\CCM 8701T\CIP 111112T</strain>
    </source>
</reference>
<dbReference type="PANTHER" id="PTHR38591">
    <property type="entry name" value="HYDROLASE"/>
    <property type="match status" value="1"/>
</dbReference>
<proteinExistence type="predicted"/>
<keyword evidence="4" id="KW-1185">Reference proteome</keyword>
<dbReference type="InterPro" id="IPR010791">
    <property type="entry name" value="AttH_dom"/>
</dbReference>
<evidence type="ECO:0000259" key="2">
    <source>
        <dbReference type="Pfam" id="PF07143"/>
    </source>
</evidence>
<keyword evidence="1" id="KW-0732">Signal</keyword>
<evidence type="ECO:0000313" key="3">
    <source>
        <dbReference type="EMBL" id="ARJ69100.1"/>
    </source>
</evidence>
<dbReference type="Pfam" id="PF17186">
    <property type="entry name" value="Lipocalin_9"/>
    <property type="match status" value="1"/>
</dbReference>
<dbReference type="RefSeq" id="WP_085377217.1">
    <property type="nucleotide sequence ID" value="NZ_CP020612.1"/>
</dbReference>
<organism evidence="3 4">
    <name type="scientific">Paracoccus contaminans</name>
    <dbReference type="NCBI Taxonomy" id="1945662"/>
    <lineage>
        <taxon>Bacteria</taxon>
        <taxon>Pseudomonadati</taxon>
        <taxon>Pseudomonadota</taxon>
        <taxon>Alphaproteobacteria</taxon>
        <taxon>Rhodobacterales</taxon>
        <taxon>Paracoccaceae</taxon>
        <taxon>Paracoccus</taxon>
    </lineage>
</organism>
<evidence type="ECO:0000313" key="4">
    <source>
        <dbReference type="Proteomes" id="UP000193017"/>
    </source>
</evidence>
<dbReference type="Gene3D" id="2.40.370.10">
    <property type="entry name" value="AttH-like domain"/>
    <property type="match status" value="2"/>
</dbReference>
<accession>A0A1W6CW65</accession>
<protein>
    <submittedName>
        <fullName evidence="3">Iron ABC transporter permease</fullName>
    </submittedName>
</protein>
<dbReference type="SUPFAM" id="SSF159245">
    <property type="entry name" value="AttH-like"/>
    <property type="match status" value="1"/>
</dbReference>
<dbReference type="STRING" id="1945662.B0A89_05140"/>
<gene>
    <name evidence="3" type="ORF">B0A89_05140</name>
</gene>
<dbReference type="EMBL" id="CP020612">
    <property type="protein sequence ID" value="ARJ69100.1"/>
    <property type="molecule type" value="Genomic_DNA"/>
</dbReference>
<dbReference type="KEGG" id="pcon:B0A89_05140"/>
<feature type="chain" id="PRO_5012009394" evidence="1">
    <location>
        <begin position="22"/>
        <end position="346"/>
    </location>
</feature>
<dbReference type="Pfam" id="PF07143">
    <property type="entry name" value="CrtC"/>
    <property type="match status" value="1"/>
</dbReference>
<feature type="signal peptide" evidence="1">
    <location>
        <begin position="1"/>
        <end position="21"/>
    </location>
</feature>